<dbReference type="InterPro" id="IPR027417">
    <property type="entry name" value="P-loop_NTPase"/>
</dbReference>
<dbReference type="InterPro" id="IPR011545">
    <property type="entry name" value="DEAD/DEAH_box_helicase_dom"/>
</dbReference>
<dbReference type="Gene3D" id="3.30.70.330">
    <property type="match status" value="1"/>
</dbReference>
<dbReference type="SMART" id="SM00487">
    <property type="entry name" value="DEXDc"/>
    <property type="match status" value="1"/>
</dbReference>
<dbReference type="CDD" id="cd18787">
    <property type="entry name" value="SF2_C_DEAD"/>
    <property type="match status" value="1"/>
</dbReference>
<evidence type="ECO:0000313" key="12">
    <source>
        <dbReference type="EMBL" id="MBD8001750.1"/>
    </source>
</evidence>
<dbReference type="PROSITE" id="PS51195">
    <property type="entry name" value="Q_MOTIF"/>
    <property type="match status" value="1"/>
</dbReference>
<keyword evidence="3 7" id="KW-0347">Helicase</keyword>
<dbReference type="PROSITE" id="PS00039">
    <property type="entry name" value="DEAD_ATP_HELICASE"/>
    <property type="match status" value="1"/>
</dbReference>
<feature type="compositionally biased region" description="Basic and acidic residues" evidence="8">
    <location>
        <begin position="566"/>
        <end position="583"/>
    </location>
</feature>
<dbReference type="Pfam" id="PF03880">
    <property type="entry name" value="DbpA"/>
    <property type="match status" value="1"/>
</dbReference>
<dbReference type="GO" id="GO:0004386">
    <property type="term" value="F:helicase activity"/>
    <property type="evidence" value="ECO:0007669"/>
    <property type="project" value="UniProtKB-KW"/>
</dbReference>
<keyword evidence="4 7" id="KW-0067">ATP-binding</keyword>
<feature type="domain" description="Helicase ATP-binding" evidence="9">
    <location>
        <begin position="34"/>
        <end position="205"/>
    </location>
</feature>
<comment type="similarity">
    <text evidence="5 7">Belongs to the DEAD box helicase family.</text>
</comment>
<evidence type="ECO:0000259" key="9">
    <source>
        <dbReference type="PROSITE" id="PS51192"/>
    </source>
</evidence>
<dbReference type="Proteomes" id="UP000616346">
    <property type="component" value="Unassembled WGS sequence"/>
</dbReference>
<dbReference type="InterPro" id="IPR014001">
    <property type="entry name" value="Helicase_ATP-bd"/>
</dbReference>
<keyword evidence="1 7" id="KW-0547">Nucleotide-binding</keyword>
<sequence>MKTFEELGVSPEIRKAIEEMGYEHPMPVQEEVIPYLLGNGNDVVALAQTGTGKTAAFGLPLIQKIDIKNRVPQALILCPTRELCLQIAGDLTDYSKYITDLKILPVYGGSSIESQIRSLKKGVHIIVATPGRLIDLMERKVARLETIRDVVMDEADEMLNMGFTDSINAILEQVPEDRNTLMFSATMSPEISRIAKTYLHDAKEITIGTKNEGSKNVHHIAYTVHAKDKYLALKRVVDFYPQIYGIIFCRTRKETQEIADKLIQDGYNADSLHGELSQAQRDLVMQKFRQRHLQLLVATDVAARGLDVNDLTHVINYGLPDDTESYTHRSGRTGRAGKTGVSISIINLREKGKMREIERIIKKKFDLGTLPSGKEICEQQLIKVIDDIEKVKVDEEEIETFLPSIYRKFEWLSKEDLIKRVVSMEFNRFLDYYKNAPEIEQPNAENKKGERKERKERGGERSRKAEKGYTRLFLNLGKTDGFFPNQIIDMINRHIKKERIQIGRIDLMQNFSFFEVIEPQAALVVKALNKTSVNGRKVVVEYADENSGKSDKAGKKRDKKESGKRKKEEAVKPAKSKRKDDWKQFFQQDNEDFDAGFMDENWGKRGKKRKK</sequence>
<evidence type="ECO:0000256" key="8">
    <source>
        <dbReference type="SAM" id="MobiDB-lite"/>
    </source>
</evidence>
<feature type="short sequence motif" description="Q motif" evidence="6">
    <location>
        <begin position="2"/>
        <end position="30"/>
    </location>
</feature>
<dbReference type="InterPro" id="IPR005580">
    <property type="entry name" value="DbpA/CsdA_RNA-bd_dom"/>
</dbReference>
<proteinExistence type="inferred from homology"/>
<dbReference type="Gene3D" id="3.40.50.300">
    <property type="entry name" value="P-loop containing nucleotide triphosphate hydrolases"/>
    <property type="match status" value="2"/>
</dbReference>
<dbReference type="InterPro" id="IPR044742">
    <property type="entry name" value="DEAD/DEAH_RhlB"/>
</dbReference>
<evidence type="ECO:0000256" key="5">
    <source>
        <dbReference type="ARBA" id="ARBA00038437"/>
    </source>
</evidence>
<dbReference type="InterPro" id="IPR000629">
    <property type="entry name" value="RNA-helicase_DEAD-box_CS"/>
</dbReference>
<evidence type="ECO:0000313" key="13">
    <source>
        <dbReference type="Proteomes" id="UP000616346"/>
    </source>
</evidence>
<reference evidence="12 13" key="1">
    <citation type="submission" date="2020-08" db="EMBL/GenBank/DDBJ databases">
        <title>A Genomic Blueprint of the Chicken Gut Microbiome.</title>
        <authorList>
            <person name="Gilroy R."/>
            <person name="Ravi A."/>
            <person name="Getino M."/>
            <person name="Pursley I."/>
            <person name="Horton D.L."/>
            <person name="Alikhan N.-F."/>
            <person name="Baker D."/>
            <person name="Gharbi K."/>
            <person name="Hall N."/>
            <person name="Watson M."/>
            <person name="Adriaenssens E.M."/>
            <person name="Foster-Nyarko E."/>
            <person name="Jarju S."/>
            <person name="Secka A."/>
            <person name="Antonio M."/>
            <person name="Oren A."/>
            <person name="Chaudhuri R."/>
            <person name="La Ragione R.M."/>
            <person name="Hildebrand F."/>
            <person name="Pallen M.J."/>
        </authorList>
    </citation>
    <scope>NUCLEOTIDE SEQUENCE [LARGE SCALE GENOMIC DNA]</scope>
    <source>
        <strain evidence="12 13">Sa1YUN3</strain>
    </source>
</reference>
<dbReference type="SUPFAM" id="SSF52540">
    <property type="entry name" value="P-loop containing nucleoside triphosphate hydrolases"/>
    <property type="match status" value="1"/>
</dbReference>
<dbReference type="InterPro" id="IPR012677">
    <property type="entry name" value="Nucleotide-bd_a/b_plait_sf"/>
</dbReference>
<dbReference type="InterPro" id="IPR050079">
    <property type="entry name" value="DEAD_box_RNA_helicase"/>
</dbReference>
<dbReference type="PANTHER" id="PTHR47959">
    <property type="entry name" value="ATP-DEPENDENT RNA HELICASE RHLE-RELATED"/>
    <property type="match status" value="1"/>
</dbReference>
<keyword evidence="2 7" id="KW-0378">Hydrolase</keyword>
<dbReference type="PROSITE" id="PS51192">
    <property type="entry name" value="HELICASE_ATP_BIND_1"/>
    <property type="match status" value="1"/>
</dbReference>
<evidence type="ECO:0000259" key="11">
    <source>
        <dbReference type="PROSITE" id="PS51195"/>
    </source>
</evidence>
<feature type="region of interest" description="Disordered" evidence="8">
    <location>
        <begin position="441"/>
        <end position="464"/>
    </location>
</feature>
<keyword evidence="13" id="KW-1185">Reference proteome</keyword>
<evidence type="ECO:0000256" key="1">
    <source>
        <dbReference type="ARBA" id="ARBA00022741"/>
    </source>
</evidence>
<gene>
    <name evidence="12" type="ORF">H9626_05885</name>
</gene>
<dbReference type="RefSeq" id="WP_191709897.1">
    <property type="nucleotide sequence ID" value="NZ_JACSPQ010000002.1"/>
</dbReference>
<feature type="compositionally biased region" description="Basic residues" evidence="8">
    <location>
        <begin position="554"/>
        <end position="565"/>
    </location>
</feature>
<feature type="compositionally biased region" description="Basic and acidic residues" evidence="8">
    <location>
        <begin position="445"/>
        <end position="464"/>
    </location>
</feature>
<evidence type="ECO:0000256" key="7">
    <source>
        <dbReference type="RuleBase" id="RU000492"/>
    </source>
</evidence>
<evidence type="ECO:0000256" key="3">
    <source>
        <dbReference type="ARBA" id="ARBA00022806"/>
    </source>
</evidence>
<name>A0ABR8VAE4_9BACT</name>
<dbReference type="InterPro" id="IPR014014">
    <property type="entry name" value="RNA_helicase_DEAD_Q_motif"/>
</dbReference>
<evidence type="ECO:0000256" key="4">
    <source>
        <dbReference type="ARBA" id="ARBA00022840"/>
    </source>
</evidence>
<evidence type="ECO:0000259" key="10">
    <source>
        <dbReference type="PROSITE" id="PS51194"/>
    </source>
</evidence>
<feature type="domain" description="DEAD-box RNA helicase Q" evidence="11">
    <location>
        <begin position="2"/>
        <end position="30"/>
    </location>
</feature>
<feature type="region of interest" description="Disordered" evidence="8">
    <location>
        <begin position="544"/>
        <end position="584"/>
    </location>
</feature>
<accession>A0ABR8VAE4</accession>
<dbReference type="CDD" id="cd12252">
    <property type="entry name" value="RRM_DbpA"/>
    <property type="match status" value="1"/>
</dbReference>
<dbReference type="SMART" id="SM00490">
    <property type="entry name" value="HELICc"/>
    <property type="match status" value="1"/>
</dbReference>
<comment type="caution">
    <text evidence="12">The sequence shown here is derived from an EMBL/GenBank/DDBJ whole genome shotgun (WGS) entry which is preliminary data.</text>
</comment>
<protein>
    <submittedName>
        <fullName evidence="12">DEAD/DEAH box helicase</fullName>
    </submittedName>
</protein>
<dbReference type="EMBL" id="JACSPQ010000002">
    <property type="protein sequence ID" value="MBD8001750.1"/>
    <property type="molecule type" value="Genomic_DNA"/>
</dbReference>
<dbReference type="Pfam" id="PF00270">
    <property type="entry name" value="DEAD"/>
    <property type="match status" value="1"/>
</dbReference>
<evidence type="ECO:0000256" key="2">
    <source>
        <dbReference type="ARBA" id="ARBA00022801"/>
    </source>
</evidence>
<dbReference type="PANTHER" id="PTHR47959:SF13">
    <property type="entry name" value="ATP-DEPENDENT RNA HELICASE RHLE"/>
    <property type="match status" value="1"/>
</dbReference>
<dbReference type="CDD" id="cd00268">
    <property type="entry name" value="DEADc"/>
    <property type="match status" value="1"/>
</dbReference>
<dbReference type="PROSITE" id="PS51194">
    <property type="entry name" value="HELICASE_CTER"/>
    <property type="match status" value="1"/>
</dbReference>
<dbReference type="InterPro" id="IPR001650">
    <property type="entry name" value="Helicase_C-like"/>
</dbReference>
<evidence type="ECO:0000256" key="6">
    <source>
        <dbReference type="PROSITE-ProRule" id="PRU00552"/>
    </source>
</evidence>
<feature type="domain" description="Helicase C-terminal" evidence="10">
    <location>
        <begin position="235"/>
        <end position="385"/>
    </location>
</feature>
<organism evidence="12 13">
    <name type="scientific">Phocaeicola faecium</name>
    <dbReference type="NCBI Taxonomy" id="2762213"/>
    <lineage>
        <taxon>Bacteria</taxon>
        <taxon>Pseudomonadati</taxon>
        <taxon>Bacteroidota</taxon>
        <taxon>Bacteroidia</taxon>
        <taxon>Bacteroidales</taxon>
        <taxon>Bacteroidaceae</taxon>
        <taxon>Phocaeicola</taxon>
    </lineage>
</organism>
<dbReference type="Pfam" id="PF00271">
    <property type="entry name" value="Helicase_C"/>
    <property type="match status" value="1"/>
</dbReference>